<organism evidence="4 5">
    <name type="scientific">Fonsecaea pedrosoi CBS 271.37</name>
    <dbReference type="NCBI Taxonomy" id="1442368"/>
    <lineage>
        <taxon>Eukaryota</taxon>
        <taxon>Fungi</taxon>
        <taxon>Dikarya</taxon>
        <taxon>Ascomycota</taxon>
        <taxon>Pezizomycotina</taxon>
        <taxon>Eurotiomycetes</taxon>
        <taxon>Chaetothyriomycetidae</taxon>
        <taxon>Chaetothyriales</taxon>
        <taxon>Herpotrichiellaceae</taxon>
        <taxon>Fonsecaea</taxon>
    </lineage>
</organism>
<dbReference type="Gene3D" id="3.90.79.10">
    <property type="entry name" value="Nucleoside Triphosphate Pyrophosphohydrolase"/>
    <property type="match status" value="1"/>
</dbReference>
<evidence type="ECO:0000313" key="5">
    <source>
        <dbReference type="Proteomes" id="UP000053029"/>
    </source>
</evidence>
<dbReference type="GeneID" id="25299864"/>
<dbReference type="Pfam" id="PF00293">
    <property type="entry name" value="NUDIX"/>
    <property type="match status" value="1"/>
</dbReference>
<name>A0A0D2E4L0_9EURO</name>
<protein>
    <recommendedName>
        <fullName evidence="3">Nudix hydrolase domain-containing protein</fullName>
    </recommendedName>
</protein>
<keyword evidence="5" id="KW-1185">Reference proteome</keyword>
<dbReference type="AlphaFoldDB" id="A0A0D2E4L0"/>
<reference evidence="4 5" key="1">
    <citation type="submission" date="2015-01" db="EMBL/GenBank/DDBJ databases">
        <title>The Genome Sequence of Fonsecaea pedrosoi CBS 271.37.</title>
        <authorList>
            <consortium name="The Broad Institute Genomics Platform"/>
            <person name="Cuomo C."/>
            <person name="de Hoog S."/>
            <person name="Gorbushina A."/>
            <person name="Stielow B."/>
            <person name="Teixiera M."/>
            <person name="Abouelleil A."/>
            <person name="Chapman S.B."/>
            <person name="Priest M."/>
            <person name="Young S.K."/>
            <person name="Wortman J."/>
            <person name="Nusbaum C."/>
            <person name="Birren B."/>
        </authorList>
    </citation>
    <scope>NUCLEOTIDE SEQUENCE [LARGE SCALE GENOMIC DNA]</scope>
    <source>
        <strain evidence="4 5">CBS 271.37</strain>
    </source>
</reference>
<dbReference type="PANTHER" id="PTHR16099:SF5">
    <property type="entry name" value="NUCLEOTIDE TRIPHOSPHATE DIPHOSPHATASE NUDT15"/>
    <property type="match status" value="1"/>
</dbReference>
<dbReference type="PANTHER" id="PTHR16099">
    <property type="entry name" value="8-OXO-DGTP DIPHOSPHATES NUDT15"/>
    <property type="match status" value="1"/>
</dbReference>
<evidence type="ECO:0000256" key="2">
    <source>
        <dbReference type="RuleBase" id="RU003476"/>
    </source>
</evidence>
<dbReference type="Proteomes" id="UP000053029">
    <property type="component" value="Unassembled WGS sequence"/>
</dbReference>
<gene>
    <name evidence="4" type="ORF">Z517_00374</name>
</gene>
<sequence>MPSPSNLLASSVPRIGVAVFILHTDPKSQKPKFLLGKRLGSHGAGTWALPGGHLEFGESFEECAAREVREETGLDVGEIEFLTATNDVMPFETSSSITTGTESRVGDGTGIAAVKGKHYVTIFMTARAKRAVDGNSQAETDNAPPEAQLLEPDKCAGWEWVSWDDLTRWARPQLLAQSDAAAENASASINAHIDAHVHAEGDAVVGTSRTLFSPMISLLVQRPGVVPGGENRGT</sequence>
<dbReference type="STRING" id="1442368.A0A0D2E4L0"/>
<dbReference type="VEuPathDB" id="FungiDB:Z517_00374"/>
<dbReference type="InterPro" id="IPR015797">
    <property type="entry name" value="NUDIX_hydrolase-like_dom_sf"/>
</dbReference>
<dbReference type="OrthoDB" id="447842at2759"/>
<dbReference type="PRINTS" id="PR00502">
    <property type="entry name" value="NUDIXFAMILY"/>
</dbReference>
<dbReference type="PROSITE" id="PS00893">
    <property type="entry name" value="NUDIX_BOX"/>
    <property type="match status" value="1"/>
</dbReference>
<dbReference type="PROSITE" id="PS51462">
    <property type="entry name" value="NUDIX"/>
    <property type="match status" value="1"/>
</dbReference>
<evidence type="ECO:0000259" key="3">
    <source>
        <dbReference type="PROSITE" id="PS51462"/>
    </source>
</evidence>
<accession>A0A0D2E4L0</accession>
<evidence type="ECO:0000256" key="1">
    <source>
        <dbReference type="ARBA" id="ARBA00022801"/>
    </source>
</evidence>
<dbReference type="EMBL" id="KN846969">
    <property type="protein sequence ID" value="KIW84986.1"/>
    <property type="molecule type" value="Genomic_DNA"/>
</dbReference>
<dbReference type="GO" id="GO:0006203">
    <property type="term" value="P:dGTP catabolic process"/>
    <property type="evidence" value="ECO:0007669"/>
    <property type="project" value="TreeGrafter"/>
</dbReference>
<feature type="domain" description="Nudix hydrolase" evidence="3">
    <location>
        <begin position="12"/>
        <end position="183"/>
    </location>
</feature>
<dbReference type="GO" id="GO:0035539">
    <property type="term" value="F:8-oxo-7,8-dihydrodeoxyguanosine triphosphate pyrophosphatase activity"/>
    <property type="evidence" value="ECO:0007669"/>
    <property type="project" value="TreeGrafter"/>
</dbReference>
<dbReference type="RefSeq" id="XP_013288794.1">
    <property type="nucleotide sequence ID" value="XM_013433340.1"/>
</dbReference>
<dbReference type="InterPro" id="IPR020084">
    <property type="entry name" value="NUDIX_hydrolase_CS"/>
</dbReference>
<dbReference type="CDD" id="cd04678">
    <property type="entry name" value="NUDIX_MTH2_Nudt15"/>
    <property type="match status" value="1"/>
</dbReference>
<dbReference type="GO" id="GO:0005829">
    <property type="term" value="C:cytosol"/>
    <property type="evidence" value="ECO:0007669"/>
    <property type="project" value="TreeGrafter"/>
</dbReference>
<comment type="similarity">
    <text evidence="2">Belongs to the Nudix hydrolase family.</text>
</comment>
<dbReference type="InterPro" id="IPR000086">
    <property type="entry name" value="NUDIX_hydrolase_dom"/>
</dbReference>
<evidence type="ECO:0000313" key="4">
    <source>
        <dbReference type="EMBL" id="KIW84986.1"/>
    </source>
</evidence>
<proteinExistence type="inferred from homology"/>
<dbReference type="InterPro" id="IPR020476">
    <property type="entry name" value="Nudix_hydrolase"/>
</dbReference>
<keyword evidence="1 2" id="KW-0378">Hydrolase</keyword>
<dbReference type="HOGENOM" id="CLU_037162_9_0_1"/>
<dbReference type="SUPFAM" id="SSF55811">
    <property type="entry name" value="Nudix"/>
    <property type="match status" value="1"/>
</dbReference>